<evidence type="ECO:0000313" key="3">
    <source>
        <dbReference type="EMBL" id="MBK8573294.1"/>
    </source>
</evidence>
<dbReference type="InterPro" id="IPR015797">
    <property type="entry name" value="NUDIX_hydrolase-like_dom_sf"/>
</dbReference>
<dbReference type="AlphaFoldDB" id="A0A936F375"/>
<sequence>MPHEMNGVHVRPWRRPPKSRREWNLLADEMFFAERLFHPPDGKIPAAGAVVVEPDGRVWLVSPTNQHGGGQQTFPKGTVSGLSLASTALKEVLDKTGLQIELMDHPSMSRGTLPSPATTAPAGSGAPLRPWDGGARRCTWCRWSWSRSASICRSTIRSSTS</sequence>
<feature type="domain" description="Nudix hydrolase" evidence="2">
    <location>
        <begin position="44"/>
        <end position="104"/>
    </location>
</feature>
<gene>
    <name evidence="3" type="ORF">IPN91_11780</name>
</gene>
<name>A0A936F375_9BACT</name>
<feature type="compositionally biased region" description="Low complexity" evidence="1">
    <location>
        <begin position="111"/>
        <end position="128"/>
    </location>
</feature>
<dbReference type="InterPro" id="IPR000086">
    <property type="entry name" value="NUDIX_hydrolase_dom"/>
</dbReference>
<reference evidence="3 4" key="1">
    <citation type="submission" date="2020-10" db="EMBL/GenBank/DDBJ databases">
        <title>Connecting structure to function with the recovery of over 1000 high-quality activated sludge metagenome-assembled genomes encoding full-length rRNA genes using long-read sequencing.</title>
        <authorList>
            <person name="Singleton C.M."/>
            <person name="Petriglieri F."/>
            <person name="Kristensen J.M."/>
            <person name="Kirkegaard R.H."/>
            <person name="Michaelsen T.Y."/>
            <person name="Andersen M.H."/>
            <person name="Karst S.M."/>
            <person name="Dueholm M.S."/>
            <person name="Nielsen P.H."/>
            <person name="Albertsen M."/>
        </authorList>
    </citation>
    <scope>NUCLEOTIDE SEQUENCE [LARGE SCALE GENOMIC DNA]</scope>
    <source>
        <strain evidence="3">OdNE_18-Q3-R46-58_MAXAC.008</strain>
    </source>
</reference>
<dbReference type="EMBL" id="JADKCH010000016">
    <property type="protein sequence ID" value="MBK8573294.1"/>
    <property type="molecule type" value="Genomic_DNA"/>
</dbReference>
<organism evidence="3 4">
    <name type="scientific">Candidatus Geothrix odensensis</name>
    <dbReference type="NCBI Taxonomy" id="2954440"/>
    <lineage>
        <taxon>Bacteria</taxon>
        <taxon>Pseudomonadati</taxon>
        <taxon>Acidobacteriota</taxon>
        <taxon>Holophagae</taxon>
        <taxon>Holophagales</taxon>
        <taxon>Holophagaceae</taxon>
        <taxon>Geothrix</taxon>
    </lineage>
</organism>
<keyword evidence="3" id="KW-0378">Hydrolase</keyword>
<feature type="region of interest" description="Disordered" evidence="1">
    <location>
        <begin position="107"/>
        <end position="128"/>
    </location>
</feature>
<protein>
    <submittedName>
        <fullName evidence="3">NUDIX hydrolase</fullName>
    </submittedName>
</protein>
<accession>A0A936F375</accession>
<proteinExistence type="predicted"/>
<dbReference type="CDD" id="cd02883">
    <property type="entry name" value="NUDIX_Hydrolase"/>
    <property type="match status" value="1"/>
</dbReference>
<dbReference type="Gene3D" id="3.90.79.10">
    <property type="entry name" value="Nucleoside Triphosphate Pyrophosphohydrolase"/>
    <property type="match status" value="1"/>
</dbReference>
<evidence type="ECO:0000313" key="4">
    <source>
        <dbReference type="Proteomes" id="UP000709959"/>
    </source>
</evidence>
<dbReference type="Pfam" id="PF00293">
    <property type="entry name" value="NUDIX"/>
    <property type="match status" value="1"/>
</dbReference>
<evidence type="ECO:0000259" key="2">
    <source>
        <dbReference type="Pfam" id="PF00293"/>
    </source>
</evidence>
<evidence type="ECO:0000256" key="1">
    <source>
        <dbReference type="SAM" id="MobiDB-lite"/>
    </source>
</evidence>
<dbReference type="GO" id="GO:0016787">
    <property type="term" value="F:hydrolase activity"/>
    <property type="evidence" value="ECO:0007669"/>
    <property type="project" value="UniProtKB-KW"/>
</dbReference>
<comment type="caution">
    <text evidence="3">The sequence shown here is derived from an EMBL/GenBank/DDBJ whole genome shotgun (WGS) entry which is preliminary data.</text>
</comment>
<dbReference type="Proteomes" id="UP000709959">
    <property type="component" value="Unassembled WGS sequence"/>
</dbReference>
<dbReference type="SUPFAM" id="SSF55811">
    <property type="entry name" value="Nudix"/>
    <property type="match status" value="1"/>
</dbReference>